<accession>A0ABR9SHD4</accession>
<feature type="signal peptide" evidence="3">
    <location>
        <begin position="1"/>
        <end position="23"/>
    </location>
</feature>
<comment type="similarity">
    <text evidence="1">Belongs to the leucine-binding protein family.</text>
</comment>
<evidence type="ECO:0000313" key="6">
    <source>
        <dbReference type="Proteomes" id="UP000715965"/>
    </source>
</evidence>
<dbReference type="InterPro" id="IPR028082">
    <property type="entry name" value="Peripla_BP_I"/>
</dbReference>
<dbReference type="CDD" id="cd19979">
    <property type="entry name" value="PBP1_ABC_ligand_binding-like"/>
    <property type="match status" value="1"/>
</dbReference>
<sequence length="407" mass="43181">MTSRRKLLRAAAALALPARLAHAAAAVPAGAPVLLGLDAEFGHASSTSAEAIRQGILIAADELNARGGVLGGRPLQLLTRANHAVPARSIANLRELAATRDLVAVYCGRFSPTVLESIPVLHELRLPLLDPWAAADAIVDNGHDPNYVFRLSLRDSWAAPAMLTHLAAKGVRHVGLLMLNTSWGRSTNKAARAHLANKAGLSIADVQWINWDDNVESMRAKLQLLLERGAQGLLLTANAEEAAVLCRAMLSLPAARRIPVASHWGVTGGDLPRLVGPEFTRLDFAVVQTFSFLQAGTPAAARLAAAHHKMFGSQGARDILSAVGVAHAYDLTHLVAQAVDKAGGTDRPAVRSALEQLGPWEGAVRRYARPFTPARHEALEAGELFMARYAQDGALEPVPAGPGRRPA</sequence>
<dbReference type="EMBL" id="JADDOJ010000063">
    <property type="protein sequence ID" value="MBE7941768.1"/>
    <property type="molecule type" value="Genomic_DNA"/>
</dbReference>
<proteinExistence type="inferred from homology"/>
<evidence type="ECO:0000259" key="4">
    <source>
        <dbReference type="Pfam" id="PF13458"/>
    </source>
</evidence>
<dbReference type="InterPro" id="IPR028081">
    <property type="entry name" value="Leu-bd"/>
</dbReference>
<comment type="caution">
    <text evidence="5">The sequence shown here is derived from an EMBL/GenBank/DDBJ whole genome shotgun (WGS) entry which is preliminary data.</text>
</comment>
<evidence type="ECO:0000256" key="3">
    <source>
        <dbReference type="SAM" id="SignalP"/>
    </source>
</evidence>
<dbReference type="Pfam" id="PF13458">
    <property type="entry name" value="Peripla_BP_6"/>
    <property type="match status" value="1"/>
</dbReference>
<gene>
    <name evidence="5" type="ORF">IM725_14395</name>
</gene>
<evidence type="ECO:0000256" key="2">
    <source>
        <dbReference type="ARBA" id="ARBA00022729"/>
    </source>
</evidence>
<dbReference type="PANTHER" id="PTHR30483">
    <property type="entry name" value="LEUCINE-SPECIFIC-BINDING PROTEIN"/>
    <property type="match status" value="1"/>
</dbReference>
<dbReference type="SUPFAM" id="SSF53822">
    <property type="entry name" value="Periplasmic binding protein-like I"/>
    <property type="match status" value="1"/>
</dbReference>
<organism evidence="5 6">
    <name type="scientific">Ramlibacter aquaticus</name>
    <dbReference type="NCBI Taxonomy" id="2780094"/>
    <lineage>
        <taxon>Bacteria</taxon>
        <taxon>Pseudomonadati</taxon>
        <taxon>Pseudomonadota</taxon>
        <taxon>Betaproteobacteria</taxon>
        <taxon>Burkholderiales</taxon>
        <taxon>Comamonadaceae</taxon>
        <taxon>Ramlibacter</taxon>
    </lineage>
</organism>
<evidence type="ECO:0000256" key="1">
    <source>
        <dbReference type="ARBA" id="ARBA00010062"/>
    </source>
</evidence>
<evidence type="ECO:0000313" key="5">
    <source>
        <dbReference type="EMBL" id="MBE7941768.1"/>
    </source>
</evidence>
<keyword evidence="2 3" id="KW-0732">Signal</keyword>
<dbReference type="Proteomes" id="UP000715965">
    <property type="component" value="Unassembled WGS sequence"/>
</dbReference>
<dbReference type="InterPro" id="IPR051010">
    <property type="entry name" value="BCAA_transport"/>
</dbReference>
<dbReference type="PROSITE" id="PS51318">
    <property type="entry name" value="TAT"/>
    <property type="match status" value="1"/>
</dbReference>
<protein>
    <submittedName>
        <fullName evidence="5">ABC transporter substrate-binding protein</fullName>
    </submittedName>
</protein>
<feature type="chain" id="PRO_5047446123" evidence="3">
    <location>
        <begin position="24"/>
        <end position="407"/>
    </location>
</feature>
<name>A0ABR9SHD4_9BURK</name>
<reference evidence="5 6" key="1">
    <citation type="submission" date="2020-10" db="EMBL/GenBank/DDBJ databases">
        <title>Draft genome of Ramlibacter aquaticus LMG 30558.</title>
        <authorList>
            <person name="Props R."/>
        </authorList>
    </citation>
    <scope>NUCLEOTIDE SEQUENCE [LARGE SCALE GENOMIC DNA]</scope>
    <source>
        <strain evidence="5 6">LMG 30558</strain>
    </source>
</reference>
<dbReference type="PANTHER" id="PTHR30483:SF6">
    <property type="entry name" value="PERIPLASMIC BINDING PROTEIN OF ABC TRANSPORTER FOR NATURAL AMINO ACIDS"/>
    <property type="match status" value="1"/>
</dbReference>
<feature type="domain" description="Leucine-binding protein" evidence="4">
    <location>
        <begin position="46"/>
        <end position="368"/>
    </location>
</feature>
<dbReference type="InterPro" id="IPR006311">
    <property type="entry name" value="TAT_signal"/>
</dbReference>
<dbReference type="Gene3D" id="3.40.50.2300">
    <property type="match status" value="2"/>
</dbReference>
<keyword evidence="6" id="KW-1185">Reference proteome</keyword>
<dbReference type="RefSeq" id="WP_193781330.1">
    <property type="nucleotide sequence ID" value="NZ_JADDOJ010000063.1"/>
</dbReference>